<dbReference type="AlphaFoldDB" id="A0A495R5I6"/>
<evidence type="ECO:0000256" key="2">
    <source>
        <dbReference type="ARBA" id="ARBA00022552"/>
    </source>
</evidence>
<keyword evidence="2 7" id="KW-0698">rRNA processing</keyword>
<feature type="binding site" evidence="7">
    <location>
        <position position="98"/>
    </location>
    <ligand>
        <name>ATP</name>
        <dbReference type="ChEBI" id="CHEBI:30616"/>
    </ligand>
</feature>
<dbReference type="GO" id="GO:0004017">
    <property type="term" value="F:AMP kinase activity"/>
    <property type="evidence" value="ECO:0007669"/>
    <property type="project" value="UniProtKB-UniRule"/>
</dbReference>
<evidence type="ECO:0000256" key="1">
    <source>
        <dbReference type="ARBA" id="ARBA00022517"/>
    </source>
</evidence>
<evidence type="ECO:0000256" key="4">
    <source>
        <dbReference type="ARBA" id="ARBA00022741"/>
    </source>
</evidence>
<dbReference type="InterPro" id="IPR020618">
    <property type="entry name" value="Adenyl_kinase_AK6"/>
</dbReference>
<dbReference type="SUPFAM" id="SSF52540">
    <property type="entry name" value="P-loop containing nucleoside triphosphate hydrolases"/>
    <property type="match status" value="1"/>
</dbReference>
<comment type="caution">
    <text evidence="7">Lacks conserved residue(s) required for the propagation of feature annotation.</text>
</comment>
<keyword evidence="3 7" id="KW-0808">Transferase</keyword>
<dbReference type="Pfam" id="PF13238">
    <property type="entry name" value="AAA_18"/>
    <property type="match status" value="1"/>
</dbReference>
<organism evidence="8 9">
    <name type="scientific">Haloarcula quadrata</name>
    <dbReference type="NCBI Taxonomy" id="182779"/>
    <lineage>
        <taxon>Archaea</taxon>
        <taxon>Methanobacteriati</taxon>
        <taxon>Methanobacteriota</taxon>
        <taxon>Stenosarchaea group</taxon>
        <taxon>Halobacteria</taxon>
        <taxon>Halobacteriales</taxon>
        <taxon>Haloarculaceae</taxon>
        <taxon>Haloarcula</taxon>
    </lineage>
</organism>
<comment type="function">
    <text evidence="7">Broad-specificity nucleoside monophosphate (NMP) kinase that catalyzes the reversible transfer of the terminal phosphate group between nucleoside triphosphates and monophosphates. Has also ATPase activity. Involved in the late maturation steps of the 30S ribosomal particles, specifically 16S rRNA maturation. While NMP activity is not required for ribosome maturation, ATPase activity is. Associates transiently with small ribosomal subunit protein uS11. ATP hydrolysis breaks the interaction with uS11. May temporarily remove uS11 from the ribosome to enable a conformational change of the ribosomal RNA that is needed for the final maturation step of the small ribosomal subunit.</text>
</comment>
<evidence type="ECO:0000256" key="7">
    <source>
        <dbReference type="HAMAP-Rule" id="MF_00039"/>
    </source>
</evidence>
<dbReference type="Proteomes" id="UP000268233">
    <property type="component" value="Unassembled WGS sequence"/>
</dbReference>
<evidence type="ECO:0000313" key="9">
    <source>
        <dbReference type="Proteomes" id="UP000268233"/>
    </source>
</evidence>
<dbReference type="RefSeq" id="WP_121302840.1">
    <property type="nucleotide sequence ID" value="NZ_RBWW01000001.1"/>
</dbReference>
<keyword evidence="1 7" id="KW-0690">Ribosome biogenesis</keyword>
<evidence type="ECO:0000313" key="8">
    <source>
        <dbReference type="EMBL" id="RKS82148.1"/>
    </source>
</evidence>
<dbReference type="InterPro" id="IPR027417">
    <property type="entry name" value="P-loop_NTPase"/>
</dbReference>
<dbReference type="PANTHER" id="PTHR12595">
    <property type="entry name" value="POS9-ACTIVATING FACTOR FAP7-RELATED"/>
    <property type="match status" value="1"/>
</dbReference>
<dbReference type="HAMAP" id="MF_00039">
    <property type="entry name" value="Adenylate_kinase_AK6"/>
    <property type="match status" value="1"/>
</dbReference>
<proteinExistence type="inferred from homology"/>
<dbReference type="GO" id="GO:0006364">
    <property type="term" value="P:rRNA processing"/>
    <property type="evidence" value="ECO:0007669"/>
    <property type="project" value="UniProtKB-KW"/>
</dbReference>
<protein>
    <recommendedName>
        <fullName evidence="7">Putative adenylate kinase</fullName>
        <shortName evidence="7">AK</shortName>
        <ecNumber evidence="7">2.7.4.3</ecNumber>
    </recommendedName>
    <alternativeName>
        <fullName evidence="7">ATP-AMP transphosphorylase</fullName>
    </alternativeName>
</protein>
<comment type="catalytic activity">
    <reaction evidence="7">
        <text>ATP + H2O = ADP + phosphate + H(+)</text>
        <dbReference type="Rhea" id="RHEA:13065"/>
        <dbReference type="ChEBI" id="CHEBI:15377"/>
        <dbReference type="ChEBI" id="CHEBI:15378"/>
        <dbReference type="ChEBI" id="CHEBI:30616"/>
        <dbReference type="ChEBI" id="CHEBI:43474"/>
        <dbReference type="ChEBI" id="CHEBI:456216"/>
    </reaction>
</comment>
<keyword evidence="6 7" id="KW-0067">ATP-binding</keyword>
<name>A0A495R5I6_9EURY</name>
<dbReference type="EC" id="2.7.4.3" evidence="7"/>
<feature type="region of interest" description="LID" evidence="7">
    <location>
        <begin position="97"/>
        <end position="107"/>
    </location>
</feature>
<evidence type="ECO:0000256" key="6">
    <source>
        <dbReference type="ARBA" id="ARBA00022840"/>
    </source>
</evidence>
<dbReference type="PANTHER" id="PTHR12595:SF0">
    <property type="entry name" value="ADENYLATE KINASE ISOENZYME 6"/>
    <property type="match status" value="1"/>
</dbReference>
<dbReference type="GO" id="GO:0042274">
    <property type="term" value="P:ribosomal small subunit biogenesis"/>
    <property type="evidence" value="ECO:0007669"/>
    <property type="project" value="UniProtKB-UniRule"/>
</dbReference>
<accession>A0A495R5I6</accession>
<evidence type="ECO:0000256" key="5">
    <source>
        <dbReference type="ARBA" id="ARBA00022777"/>
    </source>
</evidence>
<feature type="binding site" evidence="7">
    <location>
        <position position="12"/>
    </location>
    <ligand>
        <name>ATP</name>
        <dbReference type="ChEBI" id="CHEBI:30616"/>
    </ligand>
</feature>
<sequence>MRVAVTGTPGTGKTTATEHLDTDLDVLHLNDIIKDEGFSTGIDEDRGSLVADLDRLSEWLDSRDDVLFESHLAHHFAADRVIVLRAHPETIVERLRERGDDDSKAYENAESEALDVILGEAVEEHGMESVYEIETTDRDPDEVAQEIQAVVAGEREPSAGTVSYIDWL</sequence>
<keyword evidence="5 7" id="KW-0418">Kinase</keyword>
<dbReference type="EMBL" id="RBWW01000001">
    <property type="protein sequence ID" value="RKS82148.1"/>
    <property type="molecule type" value="Genomic_DNA"/>
</dbReference>
<comment type="subunit">
    <text evidence="7">Interacts with uS11. Not a structural component of 40S pre-ribosomes, but transiently interacts with them by binding to uS11.</text>
</comment>
<keyword evidence="9" id="KW-1185">Reference proteome</keyword>
<comment type="catalytic activity">
    <reaction evidence="7">
        <text>AMP + ATP = 2 ADP</text>
        <dbReference type="Rhea" id="RHEA:12973"/>
        <dbReference type="ChEBI" id="CHEBI:30616"/>
        <dbReference type="ChEBI" id="CHEBI:456215"/>
        <dbReference type="ChEBI" id="CHEBI:456216"/>
        <dbReference type="EC" id="2.7.4.3"/>
    </reaction>
</comment>
<dbReference type="Gene3D" id="3.40.50.300">
    <property type="entry name" value="P-loop containing nucleotide triphosphate hydrolases"/>
    <property type="match status" value="1"/>
</dbReference>
<comment type="caution">
    <text evidence="8">The sequence shown here is derived from an EMBL/GenBank/DDBJ whole genome shotgun (WGS) entry which is preliminary data.</text>
</comment>
<reference evidence="8 9" key="1">
    <citation type="submission" date="2018-10" db="EMBL/GenBank/DDBJ databases">
        <title>Genomic Encyclopedia of Archaeal and Bacterial Type Strains, Phase II (KMG-II): from individual species to whole genera.</title>
        <authorList>
            <person name="Goeker M."/>
        </authorList>
    </citation>
    <scope>NUCLEOTIDE SEQUENCE [LARGE SCALE GENOMIC DNA]</scope>
    <source>
        <strain evidence="8 9">DSM 11927</strain>
    </source>
</reference>
<dbReference type="GO" id="GO:0016887">
    <property type="term" value="F:ATP hydrolysis activity"/>
    <property type="evidence" value="ECO:0007669"/>
    <property type="project" value="InterPro"/>
</dbReference>
<feature type="binding site" evidence="7">
    <location>
        <position position="14"/>
    </location>
    <ligand>
        <name>ATP</name>
        <dbReference type="ChEBI" id="CHEBI:30616"/>
    </ligand>
</feature>
<comment type="similarity">
    <text evidence="7">Belongs to the adenylate kinase family. AK6 subfamily.</text>
</comment>
<keyword evidence="4 7" id="KW-0547">Nucleotide-binding</keyword>
<dbReference type="GO" id="GO:0005524">
    <property type="term" value="F:ATP binding"/>
    <property type="evidence" value="ECO:0007669"/>
    <property type="project" value="UniProtKB-UniRule"/>
</dbReference>
<gene>
    <name evidence="8" type="ORF">BDK61_1447</name>
</gene>
<feature type="binding site" evidence="7">
    <location>
        <position position="10"/>
    </location>
    <ligand>
        <name>ATP</name>
        <dbReference type="ChEBI" id="CHEBI:30616"/>
    </ligand>
</feature>
<feature type="binding site" evidence="7">
    <location>
        <position position="13"/>
    </location>
    <ligand>
        <name>ATP</name>
        <dbReference type="ChEBI" id="CHEBI:30616"/>
    </ligand>
</feature>
<feature type="binding site" evidence="7">
    <location>
        <position position="15"/>
    </location>
    <ligand>
        <name>ATP</name>
        <dbReference type="ChEBI" id="CHEBI:30616"/>
    </ligand>
</feature>
<evidence type="ECO:0000256" key="3">
    <source>
        <dbReference type="ARBA" id="ARBA00022679"/>
    </source>
</evidence>